<keyword evidence="7" id="KW-0819">tRNA processing</keyword>
<dbReference type="PANTHER" id="PTHR23417:SF14">
    <property type="entry name" value="PENTACOTRIPEPTIDE-REPEAT REGION OF PRORP DOMAIN-CONTAINING PROTEIN"/>
    <property type="match status" value="1"/>
</dbReference>
<dbReference type="Proteomes" id="UP000657372">
    <property type="component" value="Unassembled WGS sequence"/>
</dbReference>
<dbReference type="SUPFAM" id="SSF53335">
    <property type="entry name" value="S-adenosyl-L-methionine-dependent methyltransferases"/>
    <property type="match status" value="1"/>
</dbReference>
<keyword evidence="4 8" id="KW-0489">Methyltransferase</keyword>
<evidence type="ECO:0000256" key="1">
    <source>
        <dbReference type="ARBA" id="ARBA00000142"/>
    </source>
</evidence>
<comment type="function">
    <text evidence="2">Catalyzes the formation of N(7)-methylguanine at position 46 (m7G46) in tRNA.</text>
</comment>
<evidence type="ECO:0000256" key="7">
    <source>
        <dbReference type="ARBA" id="ARBA00022694"/>
    </source>
</evidence>
<evidence type="ECO:0000313" key="9">
    <source>
        <dbReference type="Proteomes" id="UP000657372"/>
    </source>
</evidence>
<evidence type="ECO:0000256" key="3">
    <source>
        <dbReference type="ARBA" id="ARBA00011977"/>
    </source>
</evidence>
<dbReference type="EC" id="2.1.1.33" evidence="3"/>
<dbReference type="RefSeq" id="WP_195875573.1">
    <property type="nucleotide sequence ID" value="NZ_JADOEL010000007.1"/>
</dbReference>
<dbReference type="PROSITE" id="PS51625">
    <property type="entry name" value="SAM_MT_TRMB"/>
    <property type="match status" value="1"/>
</dbReference>
<proteinExistence type="predicted"/>
<organism evidence="8 9">
    <name type="scientific">Herminiimonas contaminans</name>
    <dbReference type="NCBI Taxonomy" id="1111140"/>
    <lineage>
        <taxon>Bacteria</taxon>
        <taxon>Pseudomonadati</taxon>
        <taxon>Pseudomonadota</taxon>
        <taxon>Betaproteobacteria</taxon>
        <taxon>Burkholderiales</taxon>
        <taxon>Oxalobacteraceae</taxon>
        <taxon>Herminiimonas</taxon>
    </lineage>
</organism>
<comment type="catalytic activity">
    <reaction evidence="1">
        <text>guanosine(46) in tRNA + S-adenosyl-L-methionine = N(7)-methylguanosine(46) in tRNA + S-adenosyl-L-homocysteine</text>
        <dbReference type="Rhea" id="RHEA:42708"/>
        <dbReference type="Rhea" id="RHEA-COMP:10188"/>
        <dbReference type="Rhea" id="RHEA-COMP:10189"/>
        <dbReference type="ChEBI" id="CHEBI:57856"/>
        <dbReference type="ChEBI" id="CHEBI:59789"/>
        <dbReference type="ChEBI" id="CHEBI:74269"/>
        <dbReference type="ChEBI" id="CHEBI:74480"/>
        <dbReference type="EC" id="2.1.1.33"/>
    </reaction>
</comment>
<dbReference type="InterPro" id="IPR029063">
    <property type="entry name" value="SAM-dependent_MTases_sf"/>
</dbReference>
<dbReference type="PANTHER" id="PTHR23417">
    <property type="entry name" value="3-DEOXY-D-MANNO-OCTULOSONIC-ACID TRANSFERASE/TRNA GUANINE-N 7 - -METHYLTRANSFERASE"/>
    <property type="match status" value="1"/>
</dbReference>
<dbReference type="InterPro" id="IPR003358">
    <property type="entry name" value="tRNA_(Gua-N-7)_MeTrfase_Trmb"/>
</dbReference>
<keyword evidence="6" id="KW-0949">S-adenosyl-L-methionine</keyword>
<protein>
    <recommendedName>
        <fullName evidence="3">tRNA (guanine(46)-N(7))-methyltransferase</fullName>
        <ecNumber evidence="3">2.1.1.33</ecNumber>
    </recommendedName>
</protein>
<evidence type="ECO:0000256" key="5">
    <source>
        <dbReference type="ARBA" id="ARBA00022679"/>
    </source>
</evidence>
<dbReference type="GO" id="GO:0008168">
    <property type="term" value="F:methyltransferase activity"/>
    <property type="evidence" value="ECO:0007669"/>
    <property type="project" value="UniProtKB-KW"/>
</dbReference>
<dbReference type="Pfam" id="PF02390">
    <property type="entry name" value="Methyltransf_4"/>
    <property type="match status" value="1"/>
</dbReference>
<dbReference type="CDD" id="cd02440">
    <property type="entry name" value="AdoMet_MTases"/>
    <property type="match status" value="1"/>
</dbReference>
<evidence type="ECO:0000256" key="2">
    <source>
        <dbReference type="ARBA" id="ARBA00003015"/>
    </source>
</evidence>
<gene>
    <name evidence="8" type="ORF">IXC47_10225</name>
</gene>
<reference evidence="8 9" key="1">
    <citation type="submission" date="2020-11" db="EMBL/GenBank/DDBJ databases">
        <title>WGS of Herminiimonas contaminans strain Marseille-Q4544 isolated from planarians Schmidtea mediterranea.</title>
        <authorList>
            <person name="Kangale L."/>
        </authorList>
    </citation>
    <scope>NUCLEOTIDE SEQUENCE [LARGE SCALE GENOMIC DNA]</scope>
    <source>
        <strain evidence="8 9">Marseille-Q4544</strain>
    </source>
</reference>
<dbReference type="Gene3D" id="3.40.50.150">
    <property type="entry name" value="Vaccinia Virus protein VP39"/>
    <property type="match status" value="1"/>
</dbReference>
<keyword evidence="9" id="KW-1185">Reference proteome</keyword>
<evidence type="ECO:0000256" key="4">
    <source>
        <dbReference type="ARBA" id="ARBA00022603"/>
    </source>
</evidence>
<sequence>MYANSHFITSSQTEAHAQLQTQVERHAQHPFRKPITDYNRSAFDDSIARWQAAGSKPLILDAGCGVGLSTFNLAQQYPDHFVIGVDQSEDRITRNTQWPDAIPDNCLRVRADLVDYWRLLMDSGIRPQRHYILYPNPWPKIGHLTRRWHGHAIFPTVVALGGALECRSNWQIYIEEFAAALHVLTQQEVACESYAPDHCITPFEQKYLASGHGLWRCRIQLAGG</sequence>
<dbReference type="GO" id="GO:0032259">
    <property type="term" value="P:methylation"/>
    <property type="evidence" value="ECO:0007669"/>
    <property type="project" value="UniProtKB-KW"/>
</dbReference>
<evidence type="ECO:0000256" key="6">
    <source>
        <dbReference type="ARBA" id="ARBA00022691"/>
    </source>
</evidence>
<keyword evidence="5" id="KW-0808">Transferase</keyword>
<evidence type="ECO:0000313" key="8">
    <source>
        <dbReference type="EMBL" id="MBF8178057.1"/>
    </source>
</evidence>
<name>A0ABS0ET91_9BURK</name>
<comment type="caution">
    <text evidence="8">The sequence shown here is derived from an EMBL/GenBank/DDBJ whole genome shotgun (WGS) entry which is preliminary data.</text>
</comment>
<accession>A0ABS0ET91</accession>
<dbReference type="EMBL" id="JADOEL010000007">
    <property type="protein sequence ID" value="MBF8178057.1"/>
    <property type="molecule type" value="Genomic_DNA"/>
</dbReference>